<keyword evidence="11" id="KW-1185">Reference proteome</keyword>
<evidence type="ECO:0000313" key="11">
    <source>
        <dbReference type="Proteomes" id="UP001629113"/>
    </source>
</evidence>
<gene>
    <name evidence="10" type="ORF">PVAG01_04428</name>
</gene>
<sequence>MSLPISRAVLRQSTKLPGRTARRFESTTAKATEAAKETASKASATANETAANFQSKASEGLSRVSSSAGPAIAGAAKGVGNALGKIGGRTGKFIAFVERQIPPTIYYARVGLELSKLVFQGQKMTPPPVSTFQSYFQQIVKSVRNPGQLFQQAAKTSENASPQGIAARIRNINSAQLVSGGVIFAELLGFFTVGEMIGRMKLVGYRGETGSHH</sequence>
<comment type="similarity">
    <text evidence="2">Belongs to the ATPase g subunit family.</text>
</comment>
<evidence type="ECO:0000256" key="2">
    <source>
        <dbReference type="ARBA" id="ARBA00005699"/>
    </source>
</evidence>
<dbReference type="Proteomes" id="UP001629113">
    <property type="component" value="Unassembled WGS sequence"/>
</dbReference>
<keyword evidence="9" id="KW-0066">ATP synthesis</keyword>
<keyword evidence="4" id="KW-0138">CF(0)</keyword>
<keyword evidence="6" id="KW-0406">Ion transport</keyword>
<reference evidence="10 11" key="1">
    <citation type="submission" date="2024-06" db="EMBL/GenBank/DDBJ databases">
        <title>Complete genome of Phlyctema vagabunda strain 19-DSS-EL-015.</title>
        <authorList>
            <person name="Fiorenzani C."/>
        </authorList>
    </citation>
    <scope>NUCLEOTIDE SEQUENCE [LARGE SCALE GENOMIC DNA]</scope>
    <source>
        <strain evidence="10 11">19-DSS-EL-015</strain>
    </source>
</reference>
<accession>A0ABR4PP79</accession>
<dbReference type="InterPro" id="IPR006808">
    <property type="entry name" value="ATP_synth_F0_gsu_mt"/>
</dbReference>
<comment type="subcellular location">
    <subcellularLocation>
        <location evidence="1">Mitochondrion membrane</location>
    </subcellularLocation>
</comment>
<comment type="caution">
    <text evidence="10">The sequence shown here is derived from an EMBL/GenBank/DDBJ whole genome shotgun (WGS) entry which is preliminary data.</text>
</comment>
<evidence type="ECO:0000256" key="3">
    <source>
        <dbReference type="ARBA" id="ARBA00022448"/>
    </source>
</evidence>
<organism evidence="10 11">
    <name type="scientific">Phlyctema vagabunda</name>
    <dbReference type="NCBI Taxonomy" id="108571"/>
    <lineage>
        <taxon>Eukaryota</taxon>
        <taxon>Fungi</taxon>
        <taxon>Dikarya</taxon>
        <taxon>Ascomycota</taxon>
        <taxon>Pezizomycotina</taxon>
        <taxon>Leotiomycetes</taxon>
        <taxon>Helotiales</taxon>
        <taxon>Dermateaceae</taxon>
        <taxon>Phlyctema</taxon>
    </lineage>
</organism>
<evidence type="ECO:0000256" key="9">
    <source>
        <dbReference type="ARBA" id="ARBA00023310"/>
    </source>
</evidence>
<keyword evidence="3" id="KW-0813">Transport</keyword>
<dbReference type="EMBL" id="JBFCZG010000003">
    <property type="protein sequence ID" value="KAL3425147.1"/>
    <property type="molecule type" value="Genomic_DNA"/>
</dbReference>
<keyword evidence="7" id="KW-0496">Mitochondrion</keyword>
<name>A0ABR4PP79_9HELO</name>
<proteinExistence type="inferred from homology"/>
<evidence type="ECO:0000256" key="8">
    <source>
        <dbReference type="ARBA" id="ARBA00023136"/>
    </source>
</evidence>
<evidence type="ECO:0000256" key="7">
    <source>
        <dbReference type="ARBA" id="ARBA00023128"/>
    </source>
</evidence>
<evidence type="ECO:0000313" key="10">
    <source>
        <dbReference type="EMBL" id="KAL3425147.1"/>
    </source>
</evidence>
<evidence type="ECO:0000256" key="5">
    <source>
        <dbReference type="ARBA" id="ARBA00022781"/>
    </source>
</evidence>
<protein>
    <submittedName>
        <fullName evidence="10">Mitochondrial f1f0-atp synthase</fullName>
    </submittedName>
</protein>
<dbReference type="Pfam" id="PF04718">
    <property type="entry name" value="ATP-synt_G"/>
    <property type="match status" value="1"/>
</dbReference>
<keyword evidence="8" id="KW-0472">Membrane</keyword>
<evidence type="ECO:0000256" key="1">
    <source>
        <dbReference type="ARBA" id="ARBA00004325"/>
    </source>
</evidence>
<evidence type="ECO:0000256" key="6">
    <source>
        <dbReference type="ARBA" id="ARBA00023065"/>
    </source>
</evidence>
<dbReference type="PANTHER" id="PTHR12386">
    <property type="entry name" value="ATP SYNTHASE SUBUNIT"/>
    <property type="match status" value="1"/>
</dbReference>
<evidence type="ECO:0000256" key="4">
    <source>
        <dbReference type="ARBA" id="ARBA00022547"/>
    </source>
</evidence>
<keyword evidence="5" id="KW-0375">Hydrogen ion transport</keyword>